<evidence type="ECO:0000313" key="4">
    <source>
        <dbReference type="Proteomes" id="UP000189229"/>
    </source>
</evidence>
<proteinExistence type="predicted"/>
<dbReference type="PANTHER" id="PTHR48081">
    <property type="entry name" value="AB HYDROLASE SUPERFAMILY PROTEIN C4A8.06C"/>
    <property type="match status" value="1"/>
</dbReference>
<gene>
    <name evidence="3" type="ORF">BZL30_0138</name>
</gene>
<dbReference type="GO" id="GO:0016787">
    <property type="term" value="F:hydrolase activity"/>
    <property type="evidence" value="ECO:0007669"/>
    <property type="project" value="UniProtKB-KW"/>
</dbReference>
<evidence type="ECO:0000259" key="2">
    <source>
        <dbReference type="Pfam" id="PF07859"/>
    </source>
</evidence>
<feature type="domain" description="Alpha/beta hydrolase fold-3" evidence="2">
    <location>
        <begin position="3"/>
        <end position="105"/>
    </location>
</feature>
<name>A0A1V3XRM4_MYCKA</name>
<protein>
    <submittedName>
        <fullName evidence="3">Alpha/beta hydrolase fold family protein</fullName>
    </submittedName>
</protein>
<reference evidence="3 4" key="1">
    <citation type="submission" date="2017-02" db="EMBL/GenBank/DDBJ databases">
        <title>Complete genome sequences of Mycobacterium kansasii strains isolated from rhesus macaques.</title>
        <authorList>
            <person name="Panda A."/>
            <person name="Nagaraj S."/>
            <person name="Zhao X."/>
            <person name="Tettelin H."/>
            <person name="Detolla L.J."/>
        </authorList>
    </citation>
    <scope>NUCLEOTIDE SEQUENCE [LARGE SCALE GENOMIC DNA]</scope>
    <source>
        <strain evidence="3 4">11-3813</strain>
    </source>
</reference>
<evidence type="ECO:0000313" key="3">
    <source>
        <dbReference type="EMBL" id="OOK81873.1"/>
    </source>
</evidence>
<evidence type="ECO:0000256" key="1">
    <source>
        <dbReference type="ARBA" id="ARBA00022801"/>
    </source>
</evidence>
<dbReference type="Gene3D" id="3.40.50.1820">
    <property type="entry name" value="alpha/beta hydrolase"/>
    <property type="match status" value="1"/>
</dbReference>
<dbReference type="SUPFAM" id="SSF53474">
    <property type="entry name" value="alpha/beta-Hydrolases"/>
    <property type="match status" value="1"/>
</dbReference>
<sequence length="106" mass="11361">MRSDTLIVSVNYRHAPEHRFPAALDDGWAAVRWVAEHAEELGGIPGRLAVCGWSAGAGIAAVICQLARDTGWPAIVGQALITPVVDTDQARRSYFDNADGYGLTAR</sequence>
<accession>A0A1V3XRM4</accession>
<comment type="caution">
    <text evidence="3">The sequence shown here is derived from an EMBL/GenBank/DDBJ whole genome shotgun (WGS) entry which is preliminary data.</text>
</comment>
<dbReference type="PANTHER" id="PTHR48081:SF8">
    <property type="entry name" value="ALPHA_BETA HYDROLASE FOLD-3 DOMAIN-CONTAINING PROTEIN-RELATED"/>
    <property type="match status" value="1"/>
</dbReference>
<dbReference type="AlphaFoldDB" id="A0A1V3XRM4"/>
<dbReference type="InterPro" id="IPR029058">
    <property type="entry name" value="AB_hydrolase_fold"/>
</dbReference>
<dbReference type="InterPro" id="IPR050300">
    <property type="entry name" value="GDXG_lipolytic_enzyme"/>
</dbReference>
<dbReference type="Pfam" id="PF07859">
    <property type="entry name" value="Abhydrolase_3"/>
    <property type="match status" value="1"/>
</dbReference>
<dbReference type="EMBL" id="MVBM01000001">
    <property type="protein sequence ID" value="OOK81873.1"/>
    <property type="molecule type" value="Genomic_DNA"/>
</dbReference>
<organism evidence="3 4">
    <name type="scientific">Mycobacterium kansasii</name>
    <dbReference type="NCBI Taxonomy" id="1768"/>
    <lineage>
        <taxon>Bacteria</taxon>
        <taxon>Bacillati</taxon>
        <taxon>Actinomycetota</taxon>
        <taxon>Actinomycetes</taxon>
        <taxon>Mycobacteriales</taxon>
        <taxon>Mycobacteriaceae</taxon>
        <taxon>Mycobacterium</taxon>
    </lineage>
</organism>
<keyword evidence="1 3" id="KW-0378">Hydrolase</keyword>
<dbReference type="Proteomes" id="UP000189229">
    <property type="component" value="Unassembled WGS sequence"/>
</dbReference>
<dbReference type="InterPro" id="IPR013094">
    <property type="entry name" value="AB_hydrolase_3"/>
</dbReference>